<keyword evidence="6" id="KW-1278">Translocase</keyword>
<evidence type="ECO:0000313" key="10">
    <source>
        <dbReference type="EMBL" id="GEQ20026.1"/>
    </source>
</evidence>
<dbReference type="GO" id="GO:0016887">
    <property type="term" value="F:ATP hydrolysis activity"/>
    <property type="evidence" value="ECO:0007669"/>
    <property type="project" value="InterPro"/>
</dbReference>
<keyword evidence="3" id="KW-1003">Cell membrane</keyword>
<dbReference type="GO" id="GO:0005524">
    <property type="term" value="F:ATP binding"/>
    <property type="evidence" value="ECO:0007669"/>
    <property type="project" value="UniProtKB-KW"/>
</dbReference>
<dbReference type="PROSITE" id="PS00211">
    <property type="entry name" value="ABC_TRANSPORTER_1"/>
    <property type="match status" value="1"/>
</dbReference>
<evidence type="ECO:0000256" key="2">
    <source>
        <dbReference type="ARBA" id="ARBA00022448"/>
    </source>
</evidence>
<accession>A0A512TIL7</accession>
<dbReference type="SMART" id="SM00382">
    <property type="entry name" value="AAA"/>
    <property type="match status" value="1"/>
</dbReference>
<name>A0A512TIL7_CLOBU</name>
<sequence>MLNIKKTTEDEVLLKESAVSAYAEAAVEIKNVVKSFGNVQVIKDVSFTINQGEIYGIIGHSGAGKSTLLRCINGLESYNGGSVNVMGKEVSALNDGELRVFRKELGMIFQNFNLLQRKNVFDNVALPLEVWGYDKNTIKEKVSELLKLVGLEDKMLRKPSQLSGGQKQRVAIARALALDPKILLCDEATSALDPKTTKDILQLLLKINKELGITIIIVTHQMEVIKEVCERVALLDGGEIKAEGKAEDLFLKPGKSLKKFLGEEDEENLPDTGINIKLYFPSNSSENALITRMSRELEIDFSIVWGKLEKFRDQVLGGLVININEEDKEKVLKYLEDKDILLEVLR</sequence>
<keyword evidence="4" id="KW-0547">Nucleotide-binding</keyword>
<proteinExistence type="inferred from homology"/>
<evidence type="ECO:0000256" key="8">
    <source>
        <dbReference type="ARBA" id="ARBA00023136"/>
    </source>
</evidence>
<dbReference type="InterPro" id="IPR017871">
    <property type="entry name" value="ABC_transporter-like_CS"/>
</dbReference>
<feature type="domain" description="ABC transporter" evidence="9">
    <location>
        <begin position="27"/>
        <end position="262"/>
    </location>
</feature>
<dbReference type="InterPro" id="IPR045865">
    <property type="entry name" value="ACT-like_dom_sf"/>
</dbReference>
<dbReference type="Proteomes" id="UP000321089">
    <property type="component" value="Unassembled WGS sequence"/>
</dbReference>
<comment type="similarity">
    <text evidence="1">Belongs to the ABC transporter superfamily.</text>
</comment>
<dbReference type="AlphaFoldDB" id="A0A512TIL7"/>
<dbReference type="InterPro" id="IPR018449">
    <property type="entry name" value="NIL_domain"/>
</dbReference>
<organism evidence="10 11">
    <name type="scientific">Clostridium butyricum</name>
    <dbReference type="NCBI Taxonomy" id="1492"/>
    <lineage>
        <taxon>Bacteria</taxon>
        <taxon>Bacillati</taxon>
        <taxon>Bacillota</taxon>
        <taxon>Clostridia</taxon>
        <taxon>Eubacteriales</taxon>
        <taxon>Clostridiaceae</taxon>
        <taxon>Clostridium</taxon>
    </lineage>
</organism>
<evidence type="ECO:0000256" key="3">
    <source>
        <dbReference type="ARBA" id="ARBA00022475"/>
    </source>
</evidence>
<dbReference type="InterPro" id="IPR003439">
    <property type="entry name" value="ABC_transporter-like_ATP-bd"/>
</dbReference>
<evidence type="ECO:0000313" key="11">
    <source>
        <dbReference type="Proteomes" id="UP000321089"/>
    </source>
</evidence>
<dbReference type="PROSITE" id="PS50893">
    <property type="entry name" value="ABC_TRANSPORTER_2"/>
    <property type="match status" value="1"/>
</dbReference>
<dbReference type="PANTHER" id="PTHR43166">
    <property type="entry name" value="AMINO ACID IMPORT ATP-BINDING PROTEIN"/>
    <property type="match status" value="1"/>
</dbReference>
<dbReference type="GO" id="GO:0006865">
    <property type="term" value="P:amino acid transport"/>
    <property type="evidence" value="ECO:0007669"/>
    <property type="project" value="UniProtKB-KW"/>
</dbReference>
<comment type="caution">
    <text evidence="10">The sequence shown here is derived from an EMBL/GenBank/DDBJ whole genome shotgun (WGS) entry which is preliminary data.</text>
</comment>
<evidence type="ECO:0000256" key="4">
    <source>
        <dbReference type="ARBA" id="ARBA00022741"/>
    </source>
</evidence>
<dbReference type="InterPro" id="IPR050086">
    <property type="entry name" value="MetN_ABC_transporter-like"/>
</dbReference>
<dbReference type="PANTHER" id="PTHR43166:SF30">
    <property type="entry name" value="METHIONINE IMPORT ATP-BINDING PROTEIN METN"/>
    <property type="match status" value="1"/>
</dbReference>
<dbReference type="CDD" id="cd03258">
    <property type="entry name" value="ABC_MetN_methionine_transporter"/>
    <property type="match status" value="1"/>
</dbReference>
<protein>
    <submittedName>
        <fullName evidence="10">Methionine import ATP-binding protein MetN</fullName>
    </submittedName>
</protein>
<dbReference type="GO" id="GO:0005886">
    <property type="term" value="C:plasma membrane"/>
    <property type="evidence" value="ECO:0007669"/>
    <property type="project" value="UniProtKB-ARBA"/>
</dbReference>
<gene>
    <name evidence="10" type="primary">metN</name>
    <name evidence="10" type="ORF">CBU02nite_05320</name>
</gene>
<dbReference type="SUPFAM" id="SSF52540">
    <property type="entry name" value="P-loop containing nucleoside triphosphate hydrolases"/>
    <property type="match status" value="1"/>
</dbReference>
<dbReference type="Gene3D" id="3.30.70.260">
    <property type="match status" value="1"/>
</dbReference>
<keyword evidence="2" id="KW-0813">Transport</keyword>
<evidence type="ECO:0000256" key="1">
    <source>
        <dbReference type="ARBA" id="ARBA00005417"/>
    </source>
</evidence>
<dbReference type="InterPro" id="IPR027417">
    <property type="entry name" value="P-loop_NTPase"/>
</dbReference>
<keyword evidence="8" id="KW-0472">Membrane</keyword>
<dbReference type="InterPro" id="IPR041701">
    <property type="entry name" value="MetN_ABC"/>
</dbReference>
<keyword evidence="5 10" id="KW-0067">ATP-binding</keyword>
<dbReference type="Pfam" id="PF00005">
    <property type="entry name" value="ABC_tran"/>
    <property type="match status" value="1"/>
</dbReference>
<keyword evidence="7" id="KW-0029">Amino-acid transport</keyword>
<evidence type="ECO:0000256" key="5">
    <source>
        <dbReference type="ARBA" id="ARBA00022840"/>
    </source>
</evidence>
<dbReference type="InterPro" id="IPR003593">
    <property type="entry name" value="AAA+_ATPase"/>
</dbReference>
<dbReference type="FunFam" id="3.40.50.300:FF:000056">
    <property type="entry name" value="Cell division ATP-binding protein FtsE"/>
    <property type="match status" value="1"/>
</dbReference>
<evidence type="ECO:0000259" key="9">
    <source>
        <dbReference type="PROSITE" id="PS50893"/>
    </source>
</evidence>
<evidence type="ECO:0000256" key="6">
    <source>
        <dbReference type="ARBA" id="ARBA00022967"/>
    </source>
</evidence>
<reference evidence="10 11" key="1">
    <citation type="submission" date="2019-07" db="EMBL/GenBank/DDBJ databases">
        <title>Whole genome shotgun sequence of Clostridium butyricum NBRC 3858.</title>
        <authorList>
            <person name="Hosoyama A."/>
            <person name="Uohara A."/>
            <person name="Ohji S."/>
            <person name="Ichikawa N."/>
        </authorList>
    </citation>
    <scope>NUCLEOTIDE SEQUENCE [LARGE SCALE GENOMIC DNA]</scope>
    <source>
        <strain evidence="10 11">NBRC 3858</strain>
    </source>
</reference>
<dbReference type="Pfam" id="PF09383">
    <property type="entry name" value="NIL"/>
    <property type="match status" value="1"/>
</dbReference>
<dbReference type="EMBL" id="BKBC01000005">
    <property type="protein sequence ID" value="GEQ20026.1"/>
    <property type="molecule type" value="Genomic_DNA"/>
</dbReference>
<evidence type="ECO:0000256" key="7">
    <source>
        <dbReference type="ARBA" id="ARBA00022970"/>
    </source>
</evidence>
<dbReference type="SUPFAM" id="SSF55021">
    <property type="entry name" value="ACT-like"/>
    <property type="match status" value="1"/>
</dbReference>
<dbReference type="Gene3D" id="3.40.50.300">
    <property type="entry name" value="P-loop containing nucleotide triphosphate hydrolases"/>
    <property type="match status" value="1"/>
</dbReference>
<dbReference type="SMART" id="SM00930">
    <property type="entry name" value="NIL"/>
    <property type="match status" value="1"/>
</dbReference>